<evidence type="ECO:0000256" key="1">
    <source>
        <dbReference type="ARBA" id="ARBA00009437"/>
    </source>
</evidence>
<dbReference type="InterPro" id="IPR000847">
    <property type="entry name" value="LysR_HTH_N"/>
</dbReference>
<proteinExistence type="inferred from homology"/>
<dbReference type="Pfam" id="PF00126">
    <property type="entry name" value="HTH_1"/>
    <property type="match status" value="1"/>
</dbReference>
<organism evidence="6 7">
    <name type="scientific">Actinomadura montaniterrae</name>
    <dbReference type="NCBI Taxonomy" id="1803903"/>
    <lineage>
        <taxon>Bacteria</taxon>
        <taxon>Bacillati</taxon>
        <taxon>Actinomycetota</taxon>
        <taxon>Actinomycetes</taxon>
        <taxon>Streptosporangiales</taxon>
        <taxon>Thermomonosporaceae</taxon>
        <taxon>Actinomadura</taxon>
    </lineage>
</organism>
<dbReference type="InterPro" id="IPR005119">
    <property type="entry name" value="LysR_subst-bd"/>
</dbReference>
<dbReference type="Pfam" id="PF03466">
    <property type="entry name" value="LysR_substrate"/>
    <property type="match status" value="1"/>
</dbReference>
<keyword evidence="3" id="KW-0238">DNA-binding</keyword>
<dbReference type="AlphaFoldDB" id="A0A6L3VP97"/>
<reference evidence="6 7" key="1">
    <citation type="submission" date="2019-09" db="EMBL/GenBank/DDBJ databases">
        <title>Actinomadura physcomitrii sp. nov., a novel actinomycete isolated from moss [Physcomitrium sphaericum (Ludw) Fuernr].</title>
        <authorList>
            <person name="Liu C."/>
            <person name="Zhuang X."/>
        </authorList>
    </citation>
    <scope>NUCLEOTIDE SEQUENCE [LARGE SCALE GENOMIC DNA]</scope>
    <source>
        <strain evidence="6 7">CYP1-1B</strain>
    </source>
</reference>
<dbReference type="PROSITE" id="PS50931">
    <property type="entry name" value="HTH_LYSR"/>
    <property type="match status" value="1"/>
</dbReference>
<feature type="domain" description="HTH lysR-type" evidence="5">
    <location>
        <begin position="19"/>
        <end position="76"/>
    </location>
</feature>
<evidence type="ECO:0000259" key="5">
    <source>
        <dbReference type="PROSITE" id="PS50931"/>
    </source>
</evidence>
<dbReference type="PANTHER" id="PTHR30118:SF15">
    <property type="entry name" value="TRANSCRIPTIONAL REGULATORY PROTEIN"/>
    <property type="match status" value="1"/>
</dbReference>
<sequence length="306" mass="33366">MSDDGTGAAGSGLDRLASVNLNLLVPLLALLEERSVTRAAERVGLTQPAMSHALGRMRRLLGDDLLVRQGNAVTLTPRAMELIAPLRATLRHAAEVVAFPGFDPATDRRVITVAMTTSTAFVLGGRLGRLVAERAPNATLRIRTITVPAESTFTEHGVDAVLISEGFASPYPRERLYDDRIVVVASAGAPPEASALDLLTTQPHVVVDTERRPFPYSVLDEKGIRYRVGRLVSDFLLVPYLVGRAGGVALLRHRVAAEMRDLVGLRIEEFPFPLPGLGIDLVWNPHLGDRHFVEWLRLLLFDAARP</sequence>
<dbReference type="PRINTS" id="PR00039">
    <property type="entry name" value="HTHLYSR"/>
</dbReference>
<comment type="caution">
    <text evidence="6">The sequence shown here is derived from an EMBL/GenBank/DDBJ whole genome shotgun (WGS) entry which is preliminary data.</text>
</comment>
<dbReference type="Proteomes" id="UP000483004">
    <property type="component" value="Unassembled WGS sequence"/>
</dbReference>
<dbReference type="GO" id="GO:0003677">
    <property type="term" value="F:DNA binding"/>
    <property type="evidence" value="ECO:0007669"/>
    <property type="project" value="UniProtKB-KW"/>
</dbReference>
<dbReference type="SUPFAM" id="SSF46785">
    <property type="entry name" value="Winged helix' DNA-binding domain"/>
    <property type="match status" value="1"/>
</dbReference>
<gene>
    <name evidence="6" type="ORF">F9B16_34025</name>
</gene>
<dbReference type="GO" id="GO:0003700">
    <property type="term" value="F:DNA-binding transcription factor activity"/>
    <property type="evidence" value="ECO:0007669"/>
    <property type="project" value="InterPro"/>
</dbReference>
<keyword evidence="2" id="KW-0805">Transcription regulation</keyword>
<dbReference type="InterPro" id="IPR036388">
    <property type="entry name" value="WH-like_DNA-bd_sf"/>
</dbReference>
<dbReference type="PANTHER" id="PTHR30118">
    <property type="entry name" value="HTH-TYPE TRANSCRIPTIONAL REGULATOR LEUO-RELATED"/>
    <property type="match status" value="1"/>
</dbReference>
<evidence type="ECO:0000256" key="3">
    <source>
        <dbReference type="ARBA" id="ARBA00023125"/>
    </source>
</evidence>
<evidence type="ECO:0000256" key="4">
    <source>
        <dbReference type="ARBA" id="ARBA00023163"/>
    </source>
</evidence>
<protein>
    <submittedName>
        <fullName evidence="6">LysR family transcriptional regulator</fullName>
    </submittedName>
</protein>
<keyword evidence="4" id="KW-0804">Transcription</keyword>
<dbReference type="InterPro" id="IPR036390">
    <property type="entry name" value="WH_DNA-bd_sf"/>
</dbReference>
<dbReference type="RefSeq" id="WP_151544322.1">
    <property type="nucleotide sequence ID" value="NZ_WBMR01000138.1"/>
</dbReference>
<evidence type="ECO:0000256" key="2">
    <source>
        <dbReference type="ARBA" id="ARBA00023015"/>
    </source>
</evidence>
<keyword evidence="7" id="KW-1185">Reference proteome</keyword>
<dbReference type="InterPro" id="IPR050389">
    <property type="entry name" value="LysR-type_TF"/>
</dbReference>
<dbReference type="OrthoDB" id="8717159at2"/>
<evidence type="ECO:0000313" key="6">
    <source>
        <dbReference type="EMBL" id="KAB2370846.1"/>
    </source>
</evidence>
<dbReference type="Gene3D" id="1.10.10.10">
    <property type="entry name" value="Winged helix-like DNA-binding domain superfamily/Winged helix DNA-binding domain"/>
    <property type="match status" value="1"/>
</dbReference>
<dbReference type="SUPFAM" id="SSF53850">
    <property type="entry name" value="Periplasmic binding protein-like II"/>
    <property type="match status" value="1"/>
</dbReference>
<comment type="similarity">
    <text evidence="1">Belongs to the LysR transcriptional regulatory family.</text>
</comment>
<name>A0A6L3VP97_9ACTN</name>
<evidence type="ECO:0000313" key="7">
    <source>
        <dbReference type="Proteomes" id="UP000483004"/>
    </source>
</evidence>
<dbReference type="Gene3D" id="3.40.190.10">
    <property type="entry name" value="Periplasmic binding protein-like II"/>
    <property type="match status" value="2"/>
</dbReference>
<dbReference type="EMBL" id="WBMR01000138">
    <property type="protein sequence ID" value="KAB2370846.1"/>
    <property type="molecule type" value="Genomic_DNA"/>
</dbReference>
<accession>A0A6L3VP97</accession>